<comment type="caution">
    <text evidence="7">The sequence shown here is derived from an EMBL/GenBank/DDBJ whole genome shotgun (WGS) entry which is preliminary data.</text>
</comment>
<dbReference type="PANTHER" id="PTHR30086:SF20">
    <property type="entry name" value="ARGININE EXPORTER PROTEIN ARGO-RELATED"/>
    <property type="match status" value="1"/>
</dbReference>
<feature type="transmembrane region" description="Helical" evidence="6">
    <location>
        <begin position="39"/>
        <end position="59"/>
    </location>
</feature>
<keyword evidence="4 6" id="KW-1133">Transmembrane helix</keyword>
<feature type="transmembrane region" description="Helical" evidence="6">
    <location>
        <begin position="117"/>
        <end position="141"/>
    </location>
</feature>
<feature type="transmembrane region" description="Helical" evidence="6">
    <location>
        <begin position="6"/>
        <end position="27"/>
    </location>
</feature>
<dbReference type="Pfam" id="PF01810">
    <property type="entry name" value="LysE"/>
    <property type="match status" value="1"/>
</dbReference>
<feature type="transmembrane region" description="Helical" evidence="6">
    <location>
        <begin position="193"/>
        <end position="211"/>
    </location>
</feature>
<proteinExistence type="predicted"/>
<feature type="transmembrane region" description="Helical" evidence="6">
    <location>
        <begin position="71"/>
        <end position="90"/>
    </location>
</feature>
<dbReference type="InterPro" id="IPR001123">
    <property type="entry name" value="LeuE-type"/>
</dbReference>
<keyword evidence="5 6" id="KW-0472">Membrane</keyword>
<name>A0AAV5AQP5_9FLAO</name>
<evidence type="ECO:0000313" key="10">
    <source>
        <dbReference type="Proteomes" id="UP001208692"/>
    </source>
</evidence>
<gene>
    <name evidence="7" type="ORF">RCZ15_05910</name>
    <name evidence="8" type="ORF">RCZ16_12180</name>
</gene>
<dbReference type="Proteomes" id="UP001207736">
    <property type="component" value="Unassembled WGS sequence"/>
</dbReference>
<dbReference type="EMBL" id="BQKB01000022">
    <property type="protein sequence ID" value="GJM52901.1"/>
    <property type="molecule type" value="Genomic_DNA"/>
</dbReference>
<evidence type="ECO:0000256" key="6">
    <source>
        <dbReference type="SAM" id="Phobius"/>
    </source>
</evidence>
<keyword evidence="10" id="KW-1185">Reference proteome</keyword>
<dbReference type="AlphaFoldDB" id="A0AAV5AQP5"/>
<evidence type="ECO:0000313" key="9">
    <source>
        <dbReference type="Proteomes" id="UP001207736"/>
    </source>
</evidence>
<feature type="transmembrane region" description="Helical" evidence="6">
    <location>
        <begin position="153"/>
        <end position="173"/>
    </location>
</feature>
<organism evidence="7 9">
    <name type="scientific">Capnocytophaga catalasegens</name>
    <dbReference type="NCBI Taxonomy" id="1004260"/>
    <lineage>
        <taxon>Bacteria</taxon>
        <taxon>Pseudomonadati</taxon>
        <taxon>Bacteroidota</taxon>
        <taxon>Flavobacteriia</taxon>
        <taxon>Flavobacteriales</taxon>
        <taxon>Flavobacteriaceae</taxon>
        <taxon>Capnocytophaga</taxon>
    </lineage>
</organism>
<protein>
    <submittedName>
        <fullName evidence="7">Lysine transporter LysE</fullName>
    </submittedName>
</protein>
<evidence type="ECO:0000256" key="4">
    <source>
        <dbReference type="ARBA" id="ARBA00022989"/>
    </source>
</evidence>
<accession>A0AAV5AQP5</accession>
<comment type="subcellular location">
    <subcellularLocation>
        <location evidence="1">Cell membrane</location>
        <topology evidence="1">Multi-pass membrane protein</topology>
    </subcellularLocation>
</comment>
<keyword evidence="2" id="KW-1003">Cell membrane</keyword>
<dbReference type="GO" id="GO:0005886">
    <property type="term" value="C:plasma membrane"/>
    <property type="evidence" value="ECO:0007669"/>
    <property type="project" value="UniProtKB-SubCell"/>
</dbReference>
<dbReference type="Proteomes" id="UP001208692">
    <property type="component" value="Unassembled WGS sequence"/>
</dbReference>
<evidence type="ECO:0000313" key="8">
    <source>
        <dbReference type="EMBL" id="GJM52901.1"/>
    </source>
</evidence>
<evidence type="ECO:0000313" key="7">
    <source>
        <dbReference type="EMBL" id="GJM49616.1"/>
    </source>
</evidence>
<evidence type="ECO:0000256" key="2">
    <source>
        <dbReference type="ARBA" id="ARBA00022475"/>
    </source>
</evidence>
<evidence type="ECO:0000256" key="1">
    <source>
        <dbReference type="ARBA" id="ARBA00004651"/>
    </source>
</evidence>
<keyword evidence="3 6" id="KW-0812">Transmembrane</keyword>
<evidence type="ECO:0000256" key="3">
    <source>
        <dbReference type="ARBA" id="ARBA00022692"/>
    </source>
</evidence>
<reference evidence="7 10" key="1">
    <citation type="submission" date="2021-11" db="EMBL/GenBank/DDBJ databases">
        <title>Draft genome sequence of Capnocytophaga sp. strain KC07075 isolated from cat oral cavity.</title>
        <authorList>
            <person name="Suzuki M."/>
            <person name="Imaoka K."/>
            <person name="Kimura M."/>
            <person name="Morikawa S."/>
            <person name="Maeda K."/>
        </authorList>
    </citation>
    <scope>NUCLEOTIDE SEQUENCE</scope>
    <source>
        <strain evidence="7">KC07075</strain>
        <strain evidence="8 10">KC07079</strain>
    </source>
</reference>
<dbReference type="EMBL" id="BQKA01000011">
    <property type="protein sequence ID" value="GJM49616.1"/>
    <property type="molecule type" value="Genomic_DNA"/>
</dbReference>
<dbReference type="PANTHER" id="PTHR30086">
    <property type="entry name" value="ARGININE EXPORTER PROTEIN ARGO"/>
    <property type="match status" value="1"/>
</dbReference>
<sequence>MIQDILSAIPLGALLAFTIGPVFFVLLETSILKGFRAAIIFDLGVILGDISFILLAYFATNNLLEKIKDDPRLFIAGGLILLVYGIFSYIKQKKEYKRNINTDLIHLSTSKSNYLSLFVKGFLLNAINIGVLGFWLGIIIVFTPRLDFDQNRIGVFFLSIIISYLLVDIIKILIAKQLRHKLTPKNIYQVKQVISIILIVFGVFLTIQGFFPKAKQKLSNKVENWVLLHHDTSKKTNFF</sequence>
<evidence type="ECO:0000256" key="5">
    <source>
        <dbReference type="ARBA" id="ARBA00023136"/>
    </source>
</evidence>
<dbReference type="GO" id="GO:0015171">
    <property type="term" value="F:amino acid transmembrane transporter activity"/>
    <property type="evidence" value="ECO:0007669"/>
    <property type="project" value="TreeGrafter"/>
</dbReference>
<dbReference type="RefSeq" id="WP_264845230.1">
    <property type="nucleotide sequence ID" value="NZ_BPMA01000006.1"/>
</dbReference>